<dbReference type="PANTHER" id="PTHR47618">
    <property type="entry name" value="BIFUNCTIONAL OLIGORIBONUCLEASE AND PAP PHOSPHATASE NRNA"/>
    <property type="match status" value="1"/>
</dbReference>
<feature type="domain" description="DHHA1" evidence="2">
    <location>
        <begin position="231"/>
        <end position="316"/>
    </location>
</feature>
<protein>
    <submittedName>
        <fullName evidence="3">Bifunctional oligoribonuclease/PAP phosphatase NrnA</fullName>
    </submittedName>
</protein>
<evidence type="ECO:0000313" key="4">
    <source>
        <dbReference type="Proteomes" id="UP000502179"/>
    </source>
</evidence>
<evidence type="ECO:0000259" key="1">
    <source>
        <dbReference type="Pfam" id="PF01368"/>
    </source>
</evidence>
<sequence length="319" mass="34726">MDEVTKFARLVAETHRFCLTTHVHPDGDGLGSLLALGETLKNQGKEVVLFVDDEIPPQYRRLPGIEGVLSEIPKDGFETLVLLDCAEPSRIGRLKSHLVGAKMVIIDHHSSSDEAGDVNILDPQAPATGLILFRMFRALSWPITPSIATNLYTALLTDTGCFCFQQTNEEAFRMAAELVAAGASPAKVAEDLFEHYPLRRFKLLARALDALELHFGGRLGLVVLTPEAFQETGAQGSDTESFANMIRSIDTVELAVLIREVTPGQVAVSLRSQRINVARLAERFGGGGHAQAAGFKKRARADEVRAALLEAARELMEGK</sequence>
<dbReference type="RefSeq" id="WP_166031820.1">
    <property type="nucleotide sequence ID" value="NZ_CP048877.1"/>
</dbReference>
<keyword evidence="4" id="KW-1185">Reference proteome</keyword>
<feature type="domain" description="DDH" evidence="1">
    <location>
        <begin position="17"/>
        <end position="154"/>
    </location>
</feature>
<dbReference type="GO" id="GO:0003676">
    <property type="term" value="F:nucleic acid binding"/>
    <property type="evidence" value="ECO:0007669"/>
    <property type="project" value="InterPro"/>
</dbReference>
<evidence type="ECO:0000259" key="2">
    <source>
        <dbReference type="Pfam" id="PF02272"/>
    </source>
</evidence>
<dbReference type="EMBL" id="CP048877">
    <property type="protein sequence ID" value="QIJ71602.1"/>
    <property type="molecule type" value="Genomic_DNA"/>
</dbReference>
<dbReference type="AlphaFoldDB" id="A0A6G7PVB5"/>
<dbReference type="InterPro" id="IPR003156">
    <property type="entry name" value="DHHA1_dom"/>
</dbReference>
<dbReference type="InterPro" id="IPR001667">
    <property type="entry name" value="DDH_dom"/>
</dbReference>
<name>A0A6G7PVB5_9BACT</name>
<reference evidence="3 4" key="1">
    <citation type="submission" date="2020-02" db="EMBL/GenBank/DDBJ databases">
        <title>Genome analysis of Thermosulfuriphilus ammonigenes ST65T, an anaerobic thermophilic chemolithoautotrophic bacterium isolated from a deep-sea hydrothermal vent.</title>
        <authorList>
            <person name="Slobodkina G."/>
            <person name="Allioux M."/>
            <person name="Merkel A."/>
            <person name="Alain K."/>
            <person name="Jebbar M."/>
            <person name="Slobodkin A."/>
        </authorList>
    </citation>
    <scope>NUCLEOTIDE SEQUENCE [LARGE SCALE GENOMIC DNA]</scope>
    <source>
        <strain evidence="3 4">ST65</strain>
    </source>
</reference>
<organism evidence="3 4">
    <name type="scientific">Thermosulfuriphilus ammonigenes</name>
    <dbReference type="NCBI Taxonomy" id="1936021"/>
    <lineage>
        <taxon>Bacteria</taxon>
        <taxon>Pseudomonadati</taxon>
        <taxon>Thermodesulfobacteriota</taxon>
        <taxon>Thermodesulfobacteria</taxon>
        <taxon>Thermodesulfobacteriales</taxon>
        <taxon>Thermodesulfobacteriaceae</taxon>
        <taxon>Thermosulfuriphilus</taxon>
    </lineage>
</organism>
<dbReference type="SUPFAM" id="SSF64182">
    <property type="entry name" value="DHH phosphoesterases"/>
    <property type="match status" value="1"/>
</dbReference>
<dbReference type="KEGG" id="tav:G4V39_04615"/>
<dbReference type="Pfam" id="PF01368">
    <property type="entry name" value="DHH"/>
    <property type="match status" value="1"/>
</dbReference>
<dbReference type="Pfam" id="PF02272">
    <property type="entry name" value="DHHA1"/>
    <property type="match status" value="1"/>
</dbReference>
<proteinExistence type="predicted"/>
<dbReference type="InterPro" id="IPR051319">
    <property type="entry name" value="Oligoribo/pAp-PDE_c-di-AMP_PDE"/>
</dbReference>
<dbReference type="Proteomes" id="UP000502179">
    <property type="component" value="Chromosome"/>
</dbReference>
<dbReference type="Gene3D" id="3.10.310.30">
    <property type="match status" value="1"/>
</dbReference>
<gene>
    <name evidence="3" type="ORF">G4V39_04615</name>
</gene>
<evidence type="ECO:0000313" key="3">
    <source>
        <dbReference type="EMBL" id="QIJ71602.1"/>
    </source>
</evidence>
<accession>A0A6G7PVB5</accession>
<dbReference type="PANTHER" id="PTHR47618:SF1">
    <property type="entry name" value="BIFUNCTIONAL OLIGORIBONUCLEASE AND PAP PHOSPHATASE NRNA"/>
    <property type="match status" value="1"/>
</dbReference>
<dbReference type="InterPro" id="IPR038763">
    <property type="entry name" value="DHH_sf"/>
</dbReference>
<dbReference type="Gene3D" id="3.90.1640.10">
    <property type="entry name" value="inorganic pyrophosphatase (n-terminal core)"/>
    <property type="match status" value="1"/>
</dbReference>